<feature type="compositionally biased region" description="Polar residues" evidence="9">
    <location>
        <begin position="26"/>
        <end position="37"/>
    </location>
</feature>
<dbReference type="InterPro" id="IPR014314">
    <property type="entry name" value="Succ_DH_cytb556"/>
</dbReference>
<accession>A0A9D5H7I1</accession>
<comment type="caution">
    <text evidence="11">The sequence shown here is derived from an EMBL/GenBank/DDBJ whole genome shotgun (WGS) entry which is preliminary data.</text>
</comment>
<evidence type="ECO:0000256" key="6">
    <source>
        <dbReference type="ARBA" id="ARBA00022989"/>
    </source>
</evidence>
<dbReference type="InterPro" id="IPR034804">
    <property type="entry name" value="SQR/QFR_C/D"/>
</dbReference>
<keyword evidence="5" id="KW-0479">Metal-binding</keyword>
<dbReference type="GO" id="GO:0006099">
    <property type="term" value="P:tricarboxylic acid cycle"/>
    <property type="evidence" value="ECO:0007669"/>
    <property type="project" value="InterPro"/>
</dbReference>
<dbReference type="AlphaFoldDB" id="A0A9D5H7I1"/>
<dbReference type="Proteomes" id="UP001085076">
    <property type="component" value="Miscellaneous, Linkage group lg08"/>
</dbReference>
<dbReference type="OrthoDB" id="588261at2759"/>
<keyword evidence="8 10" id="KW-0472">Membrane</keyword>
<evidence type="ECO:0008006" key="13">
    <source>
        <dbReference type="Google" id="ProtNLM"/>
    </source>
</evidence>
<evidence type="ECO:0000256" key="2">
    <source>
        <dbReference type="ARBA" id="ARBA00011313"/>
    </source>
</evidence>
<keyword evidence="6 10" id="KW-1133">Transmembrane helix</keyword>
<evidence type="ECO:0000256" key="8">
    <source>
        <dbReference type="ARBA" id="ARBA00023136"/>
    </source>
</evidence>
<reference evidence="11" key="1">
    <citation type="submission" date="2021-03" db="EMBL/GenBank/DDBJ databases">
        <authorList>
            <person name="Li Z."/>
            <person name="Yang C."/>
        </authorList>
    </citation>
    <scope>NUCLEOTIDE SEQUENCE</scope>
    <source>
        <strain evidence="11">Dzin_1.0</strain>
        <tissue evidence="11">Leaf</tissue>
    </source>
</reference>
<dbReference type="PANTHER" id="PTHR10978">
    <property type="entry name" value="SUCCINATE DEHYDROGENASE CYTOCHROME B560 SUBUNIT"/>
    <property type="match status" value="1"/>
</dbReference>
<evidence type="ECO:0000256" key="10">
    <source>
        <dbReference type="SAM" id="Phobius"/>
    </source>
</evidence>
<keyword evidence="12" id="KW-1185">Reference proteome</keyword>
<dbReference type="SUPFAM" id="SSF81343">
    <property type="entry name" value="Fumarate reductase respiratory complex transmembrane subunits"/>
    <property type="match status" value="1"/>
</dbReference>
<keyword evidence="4 10" id="KW-0812">Transmembrane</keyword>
<dbReference type="GO" id="GO:0006121">
    <property type="term" value="P:mitochondrial electron transport, succinate to ubiquinone"/>
    <property type="evidence" value="ECO:0007669"/>
    <property type="project" value="TreeGrafter"/>
</dbReference>
<comment type="subunit">
    <text evidence="2">Component of complex II composed of eight subunits in plants: four classical SDH subunits SDH1, SDH2, SDH3 and SDH4 (a flavoprotein (FP), an iron-sulfur protein (IP), and a cytochrome b composed of a large and a small subunit.), as well as four subunits unknown in mitochondria from bacteria and heterotrophic eukaryotes.</text>
</comment>
<evidence type="ECO:0000256" key="5">
    <source>
        <dbReference type="ARBA" id="ARBA00022723"/>
    </source>
</evidence>
<keyword evidence="7" id="KW-0408">Iron</keyword>
<feature type="region of interest" description="Disordered" evidence="9">
    <location>
        <begin position="1"/>
        <end position="45"/>
    </location>
</feature>
<dbReference type="Gene3D" id="1.20.1300.10">
    <property type="entry name" value="Fumarate reductase/succinate dehydrogenase, transmembrane subunit"/>
    <property type="match status" value="1"/>
</dbReference>
<dbReference type="EMBL" id="JAGGNH010000008">
    <property type="protein sequence ID" value="KAJ0966138.1"/>
    <property type="molecule type" value="Genomic_DNA"/>
</dbReference>
<evidence type="ECO:0000256" key="1">
    <source>
        <dbReference type="ARBA" id="ARBA00004434"/>
    </source>
</evidence>
<dbReference type="GO" id="GO:0005743">
    <property type="term" value="C:mitochondrial inner membrane"/>
    <property type="evidence" value="ECO:0007669"/>
    <property type="project" value="UniProtKB-SubCell"/>
</dbReference>
<evidence type="ECO:0000256" key="3">
    <source>
        <dbReference type="ARBA" id="ARBA00022617"/>
    </source>
</evidence>
<dbReference type="GO" id="GO:0045273">
    <property type="term" value="C:respiratory chain complex II (succinate dehydrogenase)"/>
    <property type="evidence" value="ECO:0007669"/>
    <property type="project" value="UniProtKB-ARBA"/>
</dbReference>
<protein>
    <recommendedName>
        <fullName evidence="13">Succinate dehydrogenase subunit 3</fullName>
    </recommendedName>
</protein>
<evidence type="ECO:0000256" key="4">
    <source>
        <dbReference type="ARBA" id="ARBA00022692"/>
    </source>
</evidence>
<name>A0A9D5H7I1_9LILI</name>
<reference evidence="11" key="2">
    <citation type="journal article" date="2022" name="Hortic Res">
        <title>The genome of Dioscorea zingiberensis sheds light on the biosynthesis, origin and evolution of the medicinally important diosgenin saponins.</title>
        <authorList>
            <person name="Li Y."/>
            <person name="Tan C."/>
            <person name="Li Z."/>
            <person name="Guo J."/>
            <person name="Li S."/>
            <person name="Chen X."/>
            <person name="Wang C."/>
            <person name="Dai X."/>
            <person name="Yang H."/>
            <person name="Song W."/>
            <person name="Hou L."/>
            <person name="Xu J."/>
            <person name="Tong Z."/>
            <person name="Xu A."/>
            <person name="Yuan X."/>
            <person name="Wang W."/>
            <person name="Yang Q."/>
            <person name="Chen L."/>
            <person name="Sun Z."/>
            <person name="Wang K."/>
            <person name="Pan B."/>
            <person name="Chen J."/>
            <person name="Bao Y."/>
            <person name="Liu F."/>
            <person name="Qi X."/>
            <person name="Gang D.R."/>
            <person name="Wen J."/>
            <person name="Li J."/>
        </authorList>
    </citation>
    <scope>NUCLEOTIDE SEQUENCE</scope>
    <source>
        <strain evidence="11">Dzin_1.0</strain>
    </source>
</reference>
<organism evidence="11 12">
    <name type="scientific">Dioscorea zingiberensis</name>
    <dbReference type="NCBI Taxonomy" id="325984"/>
    <lineage>
        <taxon>Eukaryota</taxon>
        <taxon>Viridiplantae</taxon>
        <taxon>Streptophyta</taxon>
        <taxon>Embryophyta</taxon>
        <taxon>Tracheophyta</taxon>
        <taxon>Spermatophyta</taxon>
        <taxon>Magnoliopsida</taxon>
        <taxon>Liliopsida</taxon>
        <taxon>Dioscoreales</taxon>
        <taxon>Dioscoreaceae</taxon>
        <taxon>Dioscorea</taxon>
    </lineage>
</organism>
<evidence type="ECO:0000313" key="11">
    <source>
        <dbReference type="EMBL" id="KAJ0966138.1"/>
    </source>
</evidence>
<gene>
    <name evidence="11" type="ORF">J5N97_027276</name>
</gene>
<evidence type="ECO:0000256" key="7">
    <source>
        <dbReference type="ARBA" id="ARBA00023004"/>
    </source>
</evidence>
<dbReference type="GO" id="GO:0009055">
    <property type="term" value="F:electron transfer activity"/>
    <property type="evidence" value="ECO:0007669"/>
    <property type="project" value="InterPro"/>
</dbReference>
<sequence>MAFESNPAPARGFLSGTSLDRLRGKNSVTGTLTSHSSGPLYGSRPIHGSSVLSESAKGISSNRPLSPNLILKKPQLSATYSISHRIFGAALCTAILVTPVLMKFSVVYDV</sequence>
<dbReference type="GO" id="GO:0046872">
    <property type="term" value="F:metal ion binding"/>
    <property type="evidence" value="ECO:0007669"/>
    <property type="project" value="UniProtKB-KW"/>
</dbReference>
<feature type="transmembrane region" description="Helical" evidence="10">
    <location>
        <begin position="86"/>
        <end position="108"/>
    </location>
</feature>
<dbReference type="PANTHER" id="PTHR10978:SF18">
    <property type="entry name" value="SUCCINATE DEHYDROGENASE SUBUNIT 3-1, MITOCHONDRIAL"/>
    <property type="match status" value="1"/>
</dbReference>
<evidence type="ECO:0000256" key="9">
    <source>
        <dbReference type="SAM" id="MobiDB-lite"/>
    </source>
</evidence>
<evidence type="ECO:0000313" key="12">
    <source>
        <dbReference type="Proteomes" id="UP001085076"/>
    </source>
</evidence>
<keyword evidence="3" id="KW-0349">Heme</keyword>
<proteinExistence type="predicted"/>
<comment type="subcellular location">
    <subcellularLocation>
        <location evidence="1">Mitochondrion inner membrane</location>
        <topology evidence="1">Single-pass membrane protein</topology>
    </subcellularLocation>
</comment>